<evidence type="ECO:0000256" key="1">
    <source>
        <dbReference type="SAM" id="MobiDB-lite"/>
    </source>
</evidence>
<dbReference type="Proteomes" id="UP001151752">
    <property type="component" value="Chromosome 2"/>
</dbReference>
<dbReference type="AlphaFoldDB" id="A0A9Q0YUM9"/>
<keyword evidence="3" id="KW-1185">Reference proteome</keyword>
<name>A0A9Q0YUM9_9ROSI</name>
<feature type="region of interest" description="Disordered" evidence="1">
    <location>
        <begin position="24"/>
        <end position="73"/>
    </location>
</feature>
<proteinExistence type="predicted"/>
<evidence type="ECO:0000313" key="2">
    <source>
        <dbReference type="EMBL" id="KAJ6710608.1"/>
    </source>
</evidence>
<reference evidence="2" key="2">
    <citation type="journal article" date="2023" name="Int. J. Mol. Sci.">
        <title>De Novo Assembly and Annotation of 11 Diverse Shrub Willow (Salix) Genomes Reveals Novel Gene Organization in Sex-Linked Regions.</title>
        <authorList>
            <person name="Hyden B."/>
            <person name="Feng K."/>
            <person name="Yates T.B."/>
            <person name="Jawdy S."/>
            <person name="Cereghino C."/>
            <person name="Smart L.B."/>
            <person name="Muchero W."/>
        </authorList>
    </citation>
    <scope>NUCLEOTIDE SEQUENCE</scope>
    <source>
        <tissue evidence="2">Shoot tip</tissue>
    </source>
</reference>
<reference evidence="2" key="1">
    <citation type="submission" date="2022-11" db="EMBL/GenBank/DDBJ databases">
        <authorList>
            <person name="Hyden B.L."/>
            <person name="Feng K."/>
            <person name="Yates T."/>
            <person name="Jawdy S."/>
            <person name="Smart L.B."/>
            <person name="Muchero W."/>
        </authorList>
    </citation>
    <scope>NUCLEOTIDE SEQUENCE</scope>
    <source>
        <tissue evidence="2">Shoot tip</tissue>
    </source>
</reference>
<gene>
    <name evidence="2" type="ORF">OIU74_011471</name>
</gene>
<comment type="caution">
    <text evidence="2">The sequence shown here is derived from an EMBL/GenBank/DDBJ whole genome shotgun (WGS) entry which is preliminary data.</text>
</comment>
<feature type="compositionally biased region" description="Acidic residues" evidence="1">
    <location>
        <begin position="44"/>
        <end position="56"/>
    </location>
</feature>
<protein>
    <submittedName>
        <fullName evidence="2">Uncharacterized protein</fullName>
    </submittedName>
</protein>
<accession>A0A9Q0YUM9</accession>
<sequence>MSKRKFGFEGFGINRQATYNFERSQAPQRLYVPPSSRQNHDNYEDTDLDNIDYDDNDAAKESAENNGSAAEIDPLDAFMEGIHEEMRAAPPPKAKEKVERCT</sequence>
<dbReference type="EMBL" id="JAPFFM010000015">
    <property type="protein sequence ID" value="KAJ6710608.1"/>
    <property type="molecule type" value="Genomic_DNA"/>
</dbReference>
<organism evidence="2 3">
    <name type="scientific">Salix koriyanagi</name>
    <dbReference type="NCBI Taxonomy" id="2511006"/>
    <lineage>
        <taxon>Eukaryota</taxon>
        <taxon>Viridiplantae</taxon>
        <taxon>Streptophyta</taxon>
        <taxon>Embryophyta</taxon>
        <taxon>Tracheophyta</taxon>
        <taxon>Spermatophyta</taxon>
        <taxon>Magnoliopsida</taxon>
        <taxon>eudicotyledons</taxon>
        <taxon>Gunneridae</taxon>
        <taxon>Pentapetalae</taxon>
        <taxon>rosids</taxon>
        <taxon>fabids</taxon>
        <taxon>Malpighiales</taxon>
        <taxon>Salicaceae</taxon>
        <taxon>Saliceae</taxon>
        <taxon>Salix</taxon>
    </lineage>
</organism>
<evidence type="ECO:0000313" key="3">
    <source>
        <dbReference type="Proteomes" id="UP001151752"/>
    </source>
</evidence>